<dbReference type="InterPro" id="IPR010982">
    <property type="entry name" value="Lambda_DNA-bd_dom_sf"/>
</dbReference>
<dbReference type="GO" id="GO:0003677">
    <property type="term" value="F:DNA binding"/>
    <property type="evidence" value="ECO:0007669"/>
    <property type="project" value="InterPro"/>
</dbReference>
<dbReference type="CDD" id="cd00093">
    <property type="entry name" value="HTH_XRE"/>
    <property type="match status" value="1"/>
</dbReference>
<dbReference type="Gene3D" id="1.10.260.40">
    <property type="entry name" value="lambda repressor-like DNA-binding domains"/>
    <property type="match status" value="1"/>
</dbReference>
<dbReference type="KEGG" id="pstg:E8M01_27330"/>
<gene>
    <name evidence="2" type="ORF">E8M01_27330</name>
</gene>
<evidence type="ECO:0000259" key="1">
    <source>
        <dbReference type="PROSITE" id="PS50943"/>
    </source>
</evidence>
<dbReference type="SMART" id="SM00530">
    <property type="entry name" value="HTH_XRE"/>
    <property type="match status" value="1"/>
</dbReference>
<dbReference type="OrthoDB" id="5446846at2"/>
<feature type="domain" description="HTH cro/C1-type" evidence="1">
    <location>
        <begin position="12"/>
        <end position="66"/>
    </location>
</feature>
<dbReference type="EMBL" id="CP039690">
    <property type="protein sequence ID" value="QCI67612.1"/>
    <property type="molecule type" value="Genomic_DNA"/>
</dbReference>
<dbReference type="InterPro" id="IPR001387">
    <property type="entry name" value="Cro/C1-type_HTH"/>
</dbReference>
<accession>A0A4D7BID9</accession>
<protein>
    <submittedName>
        <fullName evidence="2">Helix-turn-helix transcriptional regulator</fullName>
    </submittedName>
</protein>
<name>A0A4D7BID9_9HYPH</name>
<dbReference type="Pfam" id="PF13560">
    <property type="entry name" value="HTH_31"/>
    <property type="match status" value="1"/>
</dbReference>
<dbReference type="AlphaFoldDB" id="A0A4D7BID9"/>
<reference evidence="2 3" key="1">
    <citation type="submission" date="2019-04" db="EMBL/GenBank/DDBJ databases">
        <title>Phreatobacter aquaticus sp. nov.</title>
        <authorList>
            <person name="Choi A."/>
        </authorList>
    </citation>
    <scope>NUCLEOTIDE SEQUENCE [LARGE SCALE GENOMIC DNA]</scope>
    <source>
        <strain evidence="2 3">KCTC 52518</strain>
    </source>
</reference>
<dbReference type="SUPFAM" id="SSF47413">
    <property type="entry name" value="lambda repressor-like DNA-binding domains"/>
    <property type="match status" value="1"/>
</dbReference>
<sequence length="305" mass="33242">MAIDYVQIGQRLRAHRMGLNLSPEEAAERLGVSRAALYNYEKGASPVKVETLERMAVVLGVSLPSLLGVGTEYFSSAIAYFERLRQIETASERVLVYYEPVTFLITSQDYPASLRRMLTEGLPEELPGRAAALAEIDRLLGVLAERRALFAPPGPNVASIVGATQVRRLLRTGLIGSYNLSDADRDERRALAAREVELVAALMENEPVGVQIGVVDDTLPNQTFEICRLKDGGSLVAVSPFRLGELPNVRLGVASITGAPEAVALYERLAAQLWQRAAKGVTGAALLRRCIAEAQMDESKKMESY</sequence>
<dbReference type="Proteomes" id="UP000298781">
    <property type="component" value="Chromosome"/>
</dbReference>
<organism evidence="2 3">
    <name type="scientific">Phreatobacter stygius</name>
    <dbReference type="NCBI Taxonomy" id="1940610"/>
    <lineage>
        <taxon>Bacteria</taxon>
        <taxon>Pseudomonadati</taxon>
        <taxon>Pseudomonadota</taxon>
        <taxon>Alphaproteobacteria</taxon>
        <taxon>Hyphomicrobiales</taxon>
        <taxon>Phreatobacteraceae</taxon>
        <taxon>Phreatobacter</taxon>
    </lineage>
</organism>
<proteinExistence type="predicted"/>
<dbReference type="PROSITE" id="PS50943">
    <property type="entry name" value="HTH_CROC1"/>
    <property type="match status" value="1"/>
</dbReference>
<keyword evidence="3" id="KW-1185">Reference proteome</keyword>
<evidence type="ECO:0000313" key="3">
    <source>
        <dbReference type="Proteomes" id="UP000298781"/>
    </source>
</evidence>
<dbReference type="RefSeq" id="WP_136963042.1">
    <property type="nucleotide sequence ID" value="NZ_CP039690.1"/>
</dbReference>
<evidence type="ECO:0000313" key="2">
    <source>
        <dbReference type="EMBL" id="QCI67612.1"/>
    </source>
</evidence>